<dbReference type="SUPFAM" id="SSF53756">
    <property type="entry name" value="UDP-Glycosyltransferase/glycogen phosphorylase"/>
    <property type="match status" value="1"/>
</dbReference>
<feature type="domain" description="Glycosyl transferase family 1" evidence="2">
    <location>
        <begin position="175"/>
        <end position="316"/>
    </location>
</feature>
<dbReference type="EC" id="2.4.-.-" evidence="3"/>
<dbReference type="RefSeq" id="WP_282718017.1">
    <property type="nucleotide sequence ID" value="NZ_JASCRZ010000005.1"/>
</dbReference>
<dbReference type="PANTHER" id="PTHR46401:SF2">
    <property type="entry name" value="GLYCOSYLTRANSFERASE WBBK-RELATED"/>
    <property type="match status" value="1"/>
</dbReference>
<reference evidence="3 4" key="1">
    <citation type="submission" date="2023-04" db="EMBL/GenBank/DDBJ databases">
        <title>Two novel species of Flavobacterium.</title>
        <authorList>
            <person name="Liu Q."/>
            <person name="Xin Y.-H."/>
        </authorList>
    </citation>
    <scope>NUCLEOTIDE SEQUENCE [LARGE SCALE GENOMIC DNA]</scope>
    <source>
        <strain evidence="3 4">LB1P51</strain>
    </source>
</reference>
<keyword evidence="4" id="KW-1185">Reference proteome</keyword>
<dbReference type="InterPro" id="IPR001296">
    <property type="entry name" value="Glyco_trans_1"/>
</dbReference>
<sequence length="336" mass="38315">MILIDALYINNSGGKILLDYLIEEIEQRKLKVHYLLDDRIVGKHPAISDNSVTFVRANLMKRHQFYKENKLNFTKILCFGNLPPTLKTKAVVYTYFHQKLFLEIPSNTHIKSKIIFKMKAAVLNLLKVKTDFWIVQTDAMKQLLIHKLQFGSAVQVLTIPFYPSLEIAKKTTNAKYNYVYVSAGTHHKNHIKLIDAYQIFYGSSDKKSELHLTIGDEFGILQDYIKEKVNLGFPIINHGFVNRNALKEIYSKASFMIYPSLSESFGLGIVEAIESGCEVIGADLPYMHEVCEPSLCFDPNNVDDIVAVLKSSVSGKFKPTKQKIHNQLKDLLQLLN</sequence>
<dbReference type="PANTHER" id="PTHR46401">
    <property type="entry name" value="GLYCOSYLTRANSFERASE WBBK-RELATED"/>
    <property type="match status" value="1"/>
</dbReference>
<keyword evidence="1 3" id="KW-0808">Transferase</keyword>
<evidence type="ECO:0000259" key="2">
    <source>
        <dbReference type="Pfam" id="PF00534"/>
    </source>
</evidence>
<dbReference type="Gene3D" id="3.40.50.2000">
    <property type="entry name" value="Glycogen Phosphorylase B"/>
    <property type="match status" value="1"/>
</dbReference>
<dbReference type="Pfam" id="PF00534">
    <property type="entry name" value="Glycos_transf_1"/>
    <property type="match status" value="1"/>
</dbReference>
<evidence type="ECO:0000313" key="3">
    <source>
        <dbReference type="EMBL" id="MDI5895617.1"/>
    </source>
</evidence>
<dbReference type="EMBL" id="JASCRZ010000005">
    <property type="protein sequence ID" value="MDI5895617.1"/>
    <property type="molecule type" value="Genomic_DNA"/>
</dbReference>
<name>A0ABT6VBJ6_9FLAO</name>
<evidence type="ECO:0000256" key="1">
    <source>
        <dbReference type="ARBA" id="ARBA00022679"/>
    </source>
</evidence>
<organism evidence="3 4">
    <name type="scientific">Flavobacterium algoritolerans</name>
    <dbReference type="NCBI Taxonomy" id="3041254"/>
    <lineage>
        <taxon>Bacteria</taxon>
        <taxon>Pseudomonadati</taxon>
        <taxon>Bacteroidota</taxon>
        <taxon>Flavobacteriia</taxon>
        <taxon>Flavobacteriales</taxon>
        <taxon>Flavobacteriaceae</taxon>
        <taxon>Flavobacterium</taxon>
    </lineage>
</organism>
<protein>
    <submittedName>
        <fullName evidence="3">Glycosyltransferase</fullName>
        <ecNumber evidence="3">2.4.-.-</ecNumber>
    </submittedName>
</protein>
<keyword evidence="3" id="KW-0328">Glycosyltransferase</keyword>
<dbReference type="GO" id="GO:0016757">
    <property type="term" value="F:glycosyltransferase activity"/>
    <property type="evidence" value="ECO:0007669"/>
    <property type="project" value="UniProtKB-KW"/>
</dbReference>
<evidence type="ECO:0000313" key="4">
    <source>
        <dbReference type="Proteomes" id="UP001243403"/>
    </source>
</evidence>
<dbReference type="Proteomes" id="UP001243403">
    <property type="component" value="Unassembled WGS sequence"/>
</dbReference>
<proteinExistence type="predicted"/>
<comment type="caution">
    <text evidence="3">The sequence shown here is derived from an EMBL/GenBank/DDBJ whole genome shotgun (WGS) entry which is preliminary data.</text>
</comment>
<accession>A0ABT6VBJ6</accession>
<gene>
    <name evidence="3" type="ORF">QLS65_12010</name>
</gene>